<feature type="compositionally biased region" description="Acidic residues" evidence="1">
    <location>
        <begin position="1"/>
        <end position="13"/>
    </location>
</feature>
<dbReference type="Proteomes" id="UP000826234">
    <property type="component" value="Unassembled WGS sequence"/>
</dbReference>
<evidence type="ECO:0000313" key="3">
    <source>
        <dbReference type="Proteomes" id="UP000826234"/>
    </source>
</evidence>
<name>A0ABQ7TLG5_PHRPL</name>
<feature type="region of interest" description="Disordered" evidence="1">
    <location>
        <begin position="1"/>
        <end position="20"/>
    </location>
</feature>
<feature type="region of interest" description="Disordered" evidence="1">
    <location>
        <begin position="99"/>
        <end position="123"/>
    </location>
</feature>
<protein>
    <submittedName>
        <fullName evidence="2">Uncharacterized protein</fullName>
    </submittedName>
</protein>
<accession>A0ABQ7TLG5</accession>
<evidence type="ECO:0000313" key="2">
    <source>
        <dbReference type="EMBL" id="KAH0630008.1"/>
    </source>
</evidence>
<evidence type="ECO:0000256" key="1">
    <source>
        <dbReference type="SAM" id="MobiDB-lite"/>
    </source>
</evidence>
<sequence length="123" mass="13435">MFGQDDPEGEEIERDTSNSLKLEFTDDENFKTKVNYSYAAVQIPTDIYKGFDLLVTCESTPPPPRWLEAASVAHLSCSPSLAPDSAFFGALCLPPPGPEAQPHGASALLQRDLEAQQGRPPWT</sequence>
<reference evidence="2 3" key="1">
    <citation type="journal article" date="2022" name="Gigascience">
        <title>A chromosome-level genome assembly and annotation of the desert horned lizard, Phrynosoma platyrhinos, provides insight into chromosomal rearrangements among reptiles.</title>
        <authorList>
            <person name="Koochekian N."/>
            <person name="Ascanio A."/>
            <person name="Farleigh K."/>
            <person name="Card D.C."/>
            <person name="Schield D.R."/>
            <person name="Castoe T.A."/>
            <person name="Jezkova T."/>
        </authorList>
    </citation>
    <scope>NUCLEOTIDE SEQUENCE [LARGE SCALE GENOMIC DNA]</scope>
    <source>
        <strain evidence="2">NK-2021</strain>
    </source>
</reference>
<gene>
    <name evidence="2" type="ORF">JD844_012547</name>
</gene>
<keyword evidence="3" id="KW-1185">Reference proteome</keyword>
<comment type="caution">
    <text evidence="2">The sequence shown here is derived from an EMBL/GenBank/DDBJ whole genome shotgun (WGS) entry which is preliminary data.</text>
</comment>
<dbReference type="EMBL" id="JAIPUX010000439">
    <property type="protein sequence ID" value="KAH0630008.1"/>
    <property type="molecule type" value="Genomic_DNA"/>
</dbReference>
<organism evidence="2 3">
    <name type="scientific">Phrynosoma platyrhinos</name>
    <name type="common">Desert horned lizard</name>
    <dbReference type="NCBI Taxonomy" id="52577"/>
    <lineage>
        <taxon>Eukaryota</taxon>
        <taxon>Metazoa</taxon>
        <taxon>Chordata</taxon>
        <taxon>Craniata</taxon>
        <taxon>Vertebrata</taxon>
        <taxon>Euteleostomi</taxon>
        <taxon>Lepidosauria</taxon>
        <taxon>Squamata</taxon>
        <taxon>Bifurcata</taxon>
        <taxon>Unidentata</taxon>
        <taxon>Episquamata</taxon>
        <taxon>Toxicofera</taxon>
        <taxon>Iguania</taxon>
        <taxon>Phrynosomatidae</taxon>
        <taxon>Phrynosomatinae</taxon>
        <taxon>Phrynosoma</taxon>
    </lineage>
</organism>
<proteinExistence type="predicted"/>